<sequence>MAEREDIIEVLNLYGFAMDTRRWDLFDRIFTLDCDVDYGPTSSWRGREQFKADFGTFHELFDATQHVMTNHLVQVDGDRASSHTYGSWRLIRYAAGDPPVWDGTGYYDDQLVRTPAGWRIAKRTCRVVFWTGNPKVQTPMEDMVFQLDLVALHTEAREERLNFLKAIA</sequence>
<dbReference type="RefSeq" id="WP_243989896.1">
    <property type="nucleotide sequence ID" value="NZ_JALHLE010000001.1"/>
</dbReference>
<dbReference type="InterPro" id="IPR032710">
    <property type="entry name" value="NTF2-like_dom_sf"/>
</dbReference>
<dbReference type="InterPro" id="IPR037401">
    <property type="entry name" value="SnoaL-like"/>
</dbReference>
<protein>
    <submittedName>
        <fullName evidence="2">Nuclear transport factor 2 family protein</fullName>
    </submittedName>
</protein>
<feature type="domain" description="SnoaL-like" evidence="1">
    <location>
        <begin position="2"/>
        <end position="124"/>
    </location>
</feature>
<dbReference type="Pfam" id="PF13577">
    <property type="entry name" value="SnoaL_4"/>
    <property type="match status" value="1"/>
</dbReference>
<dbReference type="SUPFAM" id="SSF54427">
    <property type="entry name" value="NTF2-like"/>
    <property type="match status" value="1"/>
</dbReference>
<evidence type="ECO:0000313" key="3">
    <source>
        <dbReference type="Proteomes" id="UP001162880"/>
    </source>
</evidence>
<dbReference type="Gene3D" id="3.10.450.50">
    <property type="match status" value="1"/>
</dbReference>
<comment type="caution">
    <text evidence="2">The sequence shown here is derived from an EMBL/GenBank/DDBJ whole genome shotgun (WGS) entry which is preliminary data.</text>
</comment>
<name>A0ABT0AWX4_9SPHN</name>
<gene>
    <name evidence="2" type="ORF">MTR64_01095</name>
</gene>
<accession>A0ABT0AWX4</accession>
<dbReference type="EMBL" id="JALHLE010000001">
    <property type="protein sequence ID" value="MCJ2177150.1"/>
    <property type="molecule type" value="Genomic_DNA"/>
</dbReference>
<evidence type="ECO:0000259" key="1">
    <source>
        <dbReference type="Pfam" id="PF13577"/>
    </source>
</evidence>
<organism evidence="2 3">
    <name type="scientific">Novosphingobium album</name>
    <name type="common">ex Hu et al. 2023</name>
    <dbReference type="NCBI Taxonomy" id="2930093"/>
    <lineage>
        <taxon>Bacteria</taxon>
        <taxon>Pseudomonadati</taxon>
        <taxon>Pseudomonadota</taxon>
        <taxon>Alphaproteobacteria</taxon>
        <taxon>Sphingomonadales</taxon>
        <taxon>Sphingomonadaceae</taxon>
        <taxon>Novosphingobium</taxon>
    </lineage>
</organism>
<keyword evidence="3" id="KW-1185">Reference proteome</keyword>
<reference evidence="2" key="1">
    <citation type="submission" date="2022-03" db="EMBL/GenBank/DDBJ databases">
        <title>Identification of a novel bacterium isolated from mangrove sediments.</title>
        <authorList>
            <person name="Pan X."/>
        </authorList>
    </citation>
    <scope>NUCLEOTIDE SEQUENCE</scope>
    <source>
        <strain evidence="2">B2580</strain>
    </source>
</reference>
<dbReference type="CDD" id="cd00531">
    <property type="entry name" value="NTF2_like"/>
    <property type="match status" value="1"/>
</dbReference>
<proteinExistence type="predicted"/>
<dbReference type="Proteomes" id="UP001162880">
    <property type="component" value="Unassembled WGS sequence"/>
</dbReference>
<evidence type="ECO:0000313" key="2">
    <source>
        <dbReference type="EMBL" id="MCJ2177150.1"/>
    </source>
</evidence>